<dbReference type="Pfam" id="PF07730">
    <property type="entry name" value="HisKA_3"/>
    <property type="match status" value="1"/>
</dbReference>
<evidence type="ECO:0000256" key="9">
    <source>
        <dbReference type="PROSITE-ProRule" id="PRU00339"/>
    </source>
</evidence>
<gene>
    <name evidence="13" type="ORF">DGQ38_06655</name>
</gene>
<evidence type="ECO:0000313" key="13">
    <source>
        <dbReference type="EMBL" id="HCV80716.1"/>
    </source>
</evidence>
<dbReference type="InterPro" id="IPR050482">
    <property type="entry name" value="Sensor_HK_TwoCompSys"/>
</dbReference>
<protein>
    <recommendedName>
        <fullName evidence="12">Histidine kinase domain-containing protein</fullName>
    </recommendedName>
</protein>
<organism evidence="13 14">
    <name type="scientific">Zunongwangia profunda</name>
    <dbReference type="NCBI Taxonomy" id="398743"/>
    <lineage>
        <taxon>Bacteria</taxon>
        <taxon>Pseudomonadati</taxon>
        <taxon>Bacteroidota</taxon>
        <taxon>Flavobacteriia</taxon>
        <taxon>Flavobacteriales</taxon>
        <taxon>Flavobacteriaceae</taxon>
        <taxon>Zunongwangia</taxon>
    </lineage>
</organism>
<dbReference type="CDD" id="cd16917">
    <property type="entry name" value="HATPase_UhpB-NarQ-NarX-like"/>
    <property type="match status" value="1"/>
</dbReference>
<dbReference type="Gene3D" id="3.30.565.10">
    <property type="entry name" value="Histidine kinase-like ATPase, C-terminal domain"/>
    <property type="match status" value="1"/>
</dbReference>
<dbReference type="InterPro" id="IPR011712">
    <property type="entry name" value="Sig_transdc_His_kin_sub3_dim/P"/>
</dbReference>
<feature type="domain" description="Histidine kinase" evidence="12">
    <location>
        <begin position="467"/>
        <end position="663"/>
    </location>
</feature>
<proteinExistence type="predicted"/>
<dbReference type="GO" id="GO:0000155">
    <property type="term" value="F:phosphorelay sensor kinase activity"/>
    <property type="evidence" value="ECO:0007669"/>
    <property type="project" value="InterPro"/>
</dbReference>
<keyword evidence="2" id="KW-1003">Cell membrane</keyword>
<dbReference type="SUPFAM" id="SSF48452">
    <property type="entry name" value="TPR-like"/>
    <property type="match status" value="2"/>
</dbReference>
<dbReference type="SUPFAM" id="SSF55874">
    <property type="entry name" value="ATPase domain of HSP90 chaperone/DNA topoisomerase II/histidine kinase"/>
    <property type="match status" value="1"/>
</dbReference>
<dbReference type="EMBL" id="DPMF01000155">
    <property type="protein sequence ID" value="HCV80716.1"/>
    <property type="molecule type" value="Genomic_DNA"/>
</dbReference>
<name>A0A3D5J0B0_9FLAO</name>
<dbReference type="RefSeq" id="WP_013070490.1">
    <property type="nucleotide sequence ID" value="NZ_CALFQJ010000237.1"/>
</dbReference>
<dbReference type="PROSITE" id="PS50109">
    <property type="entry name" value="HIS_KIN"/>
    <property type="match status" value="1"/>
</dbReference>
<evidence type="ECO:0000313" key="14">
    <source>
        <dbReference type="Proteomes" id="UP000264330"/>
    </source>
</evidence>
<dbReference type="InterPro" id="IPR011990">
    <property type="entry name" value="TPR-like_helical_dom_sf"/>
</dbReference>
<evidence type="ECO:0000256" key="4">
    <source>
        <dbReference type="ARBA" id="ARBA00022692"/>
    </source>
</evidence>
<dbReference type="Proteomes" id="UP000264330">
    <property type="component" value="Unassembled WGS sequence"/>
</dbReference>
<evidence type="ECO:0000256" key="6">
    <source>
        <dbReference type="ARBA" id="ARBA00022989"/>
    </source>
</evidence>
<feature type="transmembrane region" description="Helical" evidence="11">
    <location>
        <begin position="405"/>
        <end position="424"/>
    </location>
</feature>
<dbReference type="InterPro" id="IPR036890">
    <property type="entry name" value="HATPase_C_sf"/>
</dbReference>
<evidence type="ECO:0000256" key="11">
    <source>
        <dbReference type="SAM" id="Phobius"/>
    </source>
</evidence>
<keyword evidence="3" id="KW-0808">Transferase</keyword>
<dbReference type="Gene3D" id="1.20.5.1930">
    <property type="match status" value="1"/>
</dbReference>
<keyword evidence="8 11" id="KW-0472">Membrane</keyword>
<dbReference type="PROSITE" id="PS51257">
    <property type="entry name" value="PROKAR_LIPOPROTEIN"/>
    <property type="match status" value="1"/>
</dbReference>
<keyword evidence="7" id="KW-0902">Two-component regulatory system</keyword>
<evidence type="ECO:0000256" key="7">
    <source>
        <dbReference type="ARBA" id="ARBA00023012"/>
    </source>
</evidence>
<dbReference type="Pfam" id="PF02518">
    <property type="entry name" value="HATPase_c"/>
    <property type="match status" value="1"/>
</dbReference>
<dbReference type="PANTHER" id="PTHR24421">
    <property type="entry name" value="NITRATE/NITRITE SENSOR PROTEIN NARX-RELATED"/>
    <property type="match status" value="1"/>
</dbReference>
<feature type="repeat" description="TPR" evidence="9">
    <location>
        <begin position="180"/>
        <end position="213"/>
    </location>
</feature>
<dbReference type="Gene3D" id="1.25.40.10">
    <property type="entry name" value="Tetratricopeptide repeat domain"/>
    <property type="match status" value="1"/>
</dbReference>
<keyword evidence="10" id="KW-0175">Coiled coil</keyword>
<keyword evidence="5" id="KW-0418">Kinase</keyword>
<sequence>MKNGLILFLLCLILFACQENNNIDEEKERVETLKNKIVSLSDSELIDQEWDKIIVDSIRVNLASELSKYFRKAGDSSNFYKWNARFYKASSLQGNTIHTGDAYWDKASFNSARSKLDSAYYYFGKGLEIYNELDIESRKASMLYGLASVQLELKNYLGSEVLAIENLKLAESLEDLSRIYKCYNLLGIIHNNLKNYDTALDYHSKALDVARELSNDYFIILSKNNIAYLNQEHGYYDQAITVSEEALAYDDSIRFKYPAAYAKLIDNLAYSQLKAERGSSTILKTMKESRRIRDSLNDIPGLAVGDIHIAEYHIAHGNLRKAKAILLELIETTKENENAADLMTALELLGKVDSANSQKYLEERIAISDSLIDIERKTQNKFARTQYETDKVIATNQELTSEKKIIILTSSVGFLVISLIYFIVVQKTRVKKLRLEQAQDKSNEEIYKLLIAQQNSLEEGRRLEKNRMSKELHDSVLGKLFGIRFLLSSLNSMSGQETEQQREKYLKDLEETEEEIRQISHDLQDKNEVFQSSFYQIIRNFLEDQNNIYSFRIDLHMETGTVDLNVIPISHKINIFRILQESIFNIQKYAKATKACVRITVDREEKNIFLEVEDNGLGFNVKVTKKGIGLSNIEDRTKEMGGSFKIISHPSRTLIKVIIPIQNEI</sequence>
<dbReference type="InterPro" id="IPR003594">
    <property type="entry name" value="HATPase_dom"/>
</dbReference>
<dbReference type="SMART" id="SM00387">
    <property type="entry name" value="HATPase_c"/>
    <property type="match status" value="1"/>
</dbReference>
<accession>A0A3D5J0B0</accession>
<dbReference type="Pfam" id="PF13424">
    <property type="entry name" value="TPR_12"/>
    <property type="match status" value="1"/>
</dbReference>
<dbReference type="GO" id="GO:0005886">
    <property type="term" value="C:plasma membrane"/>
    <property type="evidence" value="ECO:0007669"/>
    <property type="project" value="UniProtKB-SubCell"/>
</dbReference>
<evidence type="ECO:0000259" key="12">
    <source>
        <dbReference type="PROSITE" id="PS50109"/>
    </source>
</evidence>
<evidence type="ECO:0000256" key="1">
    <source>
        <dbReference type="ARBA" id="ARBA00004651"/>
    </source>
</evidence>
<dbReference type="InterPro" id="IPR005467">
    <property type="entry name" value="His_kinase_dom"/>
</dbReference>
<evidence type="ECO:0000256" key="5">
    <source>
        <dbReference type="ARBA" id="ARBA00022777"/>
    </source>
</evidence>
<comment type="caution">
    <text evidence="13">The sequence shown here is derived from an EMBL/GenBank/DDBJ whole genome shotgun (WGS) entry which is preliminary data.</text>
</comment>
<keyword evidence="4 11" id="KW-0812">Transmembrane</keyword>
<evidence type="ECO:0000256" key="8">
    <source>
        <dbReference type="ARBA" id="ARBA00023136"/>
    </source>
</evidence>
<dbReference type="OMA" id="LICHERG"/>
<dbReference type="SMART" id="SM00028">
    <property type="entry name" value="TPR"/>
    <property type="match status" value="4"/>
</dbReference>
<dbReference type="GO" id="GO:0046983">
    <property type="term" value="F:protein dimerization activity"/>
    <property type="evidence" value="ECO:0007669"/>
    <property type="project" value="InterPro"/>
</dbReference>
<reference evidence="13 14" key="1">
    <citation type="journal article" date="2018" name="Nat. Biotechnol.">
        <title>A standardized bacterial taxonomy based on genome phylogeny substantially revises the tree of life.</title>
        <authorList>
            <person name="Parks D.H."/>
            <person name="Chuvochina M."/>
            <person name="Waite D.W."/>
            <person name="Rinke C."/>
            <person name="Skarshewski A."/>
            <person name="Chaumeil P.A."/>
            <person name="Hugenholtz P."/>
        </authorList>
    </citation>
    <scope>NUCLEOTIDE SEQUENCE [LARGE SCALE GENOMIC DNA]</scope>
    <source>
        <strain evidence="13">UBA9359</strain>
    </source>
</reference>
<evidence type="ECO:0000256" key="10">
    <source>
        <dbReference type="SAM" id="Coils"/>
    </source>
</evidence>
<feature type="coiled-coil region" evidence="10">
    <location>
        <begin position="495"/>
        <end position="529"/>
    </location>
</feature>
<keyword evidence="9" id="KW-0802">TPR repeat</keyword>
<dbReference type="PROSITE" id="PS50005">
    <property type="entry name" value="TPR"/>
    <property type="match status" value="1"/>
</dbReference>
<dbReference type="PANTHER" id="PTHR24421:SF37">
    <property type="entry name" value="SENSOR HISTIDINE KINASE NARS"/>
    <property type="match status" value="1"/>
</dbReference>
<evidence type="ECO:0000256" key="3">
    <source>
        <dbReference type="ARBA" id="ARBA00022679"/>
    </source>
</evidence>
<keyword evidence="6 11" id="KW-1133">Transmembrane helix</keyword>
<comment type="subcellular location">
    <subcellularLocation>
        <location evidence="1">Cell membrane</location>
        <topology evidence="1">Multi-pass membrane protein</topology>
    </subcellularLocation>
</comment>
<evidence type="ECO:0000256" key="2">
    <source>
        <dbReference type="ARBA" id="ARBA00022475"/>
    </source>
</evidence>
<dbReference type="AlphaFoldDB" id="A0A3D5J0B0"/>
<dbReference type="InterPro" id="IPR019734">
    <property type="entry name" value="TPR_rpt"/>
</dbReference>